<sequence length="269" mass="28276">MAGVERTAPTARRVSRRGALLGSVALVAGVLACAADDAGARPTHWDYDADGPGAWPALDHDYLACGTGREQSPIDLPGHERIDAAAGIAVGYGSAVPVELRNNGHTVQAQLPAGNGNRLVVDGTPFELSQFHFHLPSEHTIDGDSSAMELHLVHRSAAGQVAVLGVLLRPEAGARRFDPIFTTLPSATGDSVPGVGPIDPATLLPTRRDQFRYRGSLTTPPCTEGVSWIVFDTPVAVSPAQVDAYRSLFAHSNRPTQPRNGRPVVHAGG</sequence>
<protein>
    <recommendedName>
        <fullName evidence="2">carbonic anhydrase</fullName>
        <ecNumber evidence="2">4.2.1.1</ecNumber>
    </recommendedName>
</protein>
<dbReference type="RefSeq" id="WP_378551609.1">
    <property type="nucleotide sequence ID" value="NZ_JBHSBA010000007.1"/>
</dbReference>
<evidence type="ECO:0000256" key="7">
    <source>
        <dbReference type="SAM" id="SignalP"/>
    </source>
</evidence>
<keyword evidence="7" id="KW-0732">Signal</keyword>
<reference evidence="10" key="1">
    <citation type="journal article" date="2019" name="Int. J. Syst. Evol. Microbiol.">
        <title>The Global Catalogue of Microorganisms (GCM) 10K type strain sequencing project: providing services to taxonomists for standard genome sequencing and annotation.</title>
        <authorList>
            <consortium name="The Broad Institute Genomics Platform"/>
            <consortium name="The Broad Institute Genome Sequencing Center for Infectious Disease"/>
            <person name="Wu L."/>
            <person name="Ma J."/>
        </authorList>
    </citation>
    <scope>NUCLEOTIDE SEQUENCE [LARGE SCALE GENOMIC DNA]</scope>
    <source>
        <strain evidence="10">CGMCC 4.7204</strain>
    </source>
</reference>
<organism evidence="9 10">
    <name type="scientific">Nocardia rhizosphaerae</name>
    <dbReference type="NCBI Taxonomy" id="1691571"/>
    <lineage>
        <taxon>Bacteria</taxon>
        <taxon>Bacillati</taxon>
        <taxon>Actinomycetota</taxon>
        <taxon>Actinomycetes</taxon>
        <taxon>Mycobacteriales</taxon>
        <taxon>Nocardiaceae</taxon>
        <taxon>Nocardia</taxon>
    </lineage>
</organism>
<evidence type="ECO:0000256" key="3">
    <source>
        <dbReference type="ARBA" id="ARBA00022723"/>
    </source>
</evidence>
<feature type="chain" id="PRO_5046398795" description="carbonic anhydrase" evidence="7">
    <location>
        <begin position="35"/>
        <end position="269"/>
    </location>
</feature>
<dbReference type="InterPro" id="IPR023561">
    <property type="entry name" value="Carbonic_anhydrase_a-class"/>
</dbReference>
<dbReference type="SMART" id="SM01057">
    <property type="entry name" value="Carb_anhydrase"/>
    <property type="match status" value="1"/>
</dbReference>
<evidence type="ECO:0000256" key="5">
    <source>
        <dbReference type="ARBA" id="ARBA00023239"/>
    </source>
</evidence>
<gene>
    <name evidence="9" type="ORF">ACFOW8_17115</name>
</gene>
<dbReference type="InterPro" id="IPR036398">
    <property type="entry name" value="CA_dom_sf"/>
</dbReference>
<keyword evidence="3" id="KW-0479">Metal-binding</keyword>
<dbReference type="InterPro" id="IPR001148">
    <property type="entry name" value="CA_dom"/>
</dbReference>
<name>A0ABV8L714_9NOCA</name>
<keyword evidence="4" id="KW-0862">Zinc</keyword>
<accession>A0ABV8L714</accession>
<proteinExistence type="inferred from homology"/>
<dbReference type="Pfam" id="PF00194">
    <property type="entry name" value="Carb_anhydrase"/>
    <property type="match status" value="1"/>
</dbReference>
<dbReference type="PROSITE" id="PS51257">
    <property type="entry name" value="PROKAR_LIPOPROTEIN"/>
    <property type="match status" value="1"/>
</dbReference>
<dbReference type="EC" id="4.2.1.1" evidence="2"/>
<dbReference type="PANTHER" id="PTHR18952:SF265">
    <property type="entry name" value="CARBONIC ANHYDRASE"/>
    <property type="match status" value="1"/>
</dbReference>
<comment type="catalytic activity">
    <reaction evidence="6">
        <text>hydrogencarbonate + H(+) = CO2 + H2O</text>
        <dbReference type="Rhea" id="RHEA:10748"/>
        <dbReference type="ChEBI" id="CHEBI:15377"/>
        <dbReference type="ChEBI" id="CHEBI:15378"/>
        <dbReference type="ChEBI" id="CHEBI:16526"/>
        <dbReference type="ChEBI" id="CHEBI:17544"/>
        <dbReference type="EC" id="4.2.1.1"/>
    </reaction>
</comment>
<evidence type="ECO:0000256" key="1">
    <source>
        <dbReference type="ARBA" id="ARBA00010718"/>
    </source>
</evidence>
<dbReference type="SUPFAM" id="SSF51069">
    <property type="entry name" value="Carbonic anhydrase"/>
    <property type="match status" value="1"/>
</dbReference>
<dbReference type="InterPro" id="IPR041891">
    <property type="entry name" value="Alpha_CA_prokaryot-like"/>
</dbReference>
<dbReference type="PROSITE" id="PS51144">
    <property type="entry name" value="ALPHA_CA_2"/>
    <property type="match status" value="1"/>
</dbReference>
<evidence type="ECO:0000256" key="2">
    <source>
        <dbReference type="ARBA" id="ARBA00012925"/>
    </source>
</evidence>
<feature type="domain" description="Alpha-carbonic anhydrase" evidence="8">
    <location>
        <begin position="43"/>
        <end position="269"/>
    </location>
</feature>
<keyword evidence="10" id="KW-1185">Reference proteome</keyword>
<dbReference type="EMBL" id="JBHSBA010000007">
    <property type="protein sequence ID" value="MFC4126662.1"/>
    <property type="molecule type" value="Genomic_DNA"/>
</dbReference>
<evidence type="ECO:0000256" key="4">
    <source>
        <dbReference type="ARBA" id="ARBA00022833"/>
    </source>
</evidence>
<evidence type="ECO:0000313" key="10">
    <source>
        <dbReference type="Proteomes" id="UP001595767"/>
    </source>
</evidence>
<dbReference type="PANTHER" id="PTHR18952">
    <property type="entry name" value="CARBONIC ANHYDRASE"/>
    <property type="match status" value="1"/>
</dbReference>
<evidence type="ECO:0000256" key="6">
    <source>
        <dbReference type="ARBA" id="ARBA00048348"/>
    </source>
</evidence>
<comment type="similarity">
    <text evidence="1">Belongs to the alpha-carbonic anhydrase family.</text>
</comment>
<keyword evidence="5" id="KW-0456">Lyase</keyword>
<dbReference type="Proteomes" id="UP001595767">
    <property type="component" value="Unassembled WGS sequence"/>
</dbReference>
<feature type="signal peptide" evidence="7">
    <location>
        <begin position="1"/>
        <end position="34"/>
    </location>
</feature>
<evidence type="ECO:0000313" key="9">
    <source>
        <dbReference type="EMBL" id="MFC4126662.1"/>
    </source>
</evidence>
<comment type="caution">
    <text evidence="9">The sequence shown here is derived from an EMBL/GenBank/DDBJ whole genome shotgun (WGS) entry which is preliminary data.</text>
</comment>
<dbReference type="CDD" id="cd03124">
    <property type="entry name" value="alpha_CA_prokaryotic_like"/>
    <property type="match status" value="1"/>
</dbReference>
<dbReference type="Gene3D" id="3.10.200.10">
    <property type="entry name" value="Alpha carbonic anhydrase"/>
    <property type="match status" value="1"/>
</dbReference>
<evidence type="ECO:0000259" key="8">
    <source>
        <dbReference type="PROSITE" id="PS51144"/>
    </source>
</evidence>